<comment type="caution">
    <text evidence="8">The sequence shown here is derived from an EMBL/GenBank/DDBJ whole genome shotgun (WGS) entry which is preliminary data.</text>
</comment>
<organism evidence="8 9">
    <name type="scientific">[Collinsella] massiliensis</name>
    <dbReference type="NCBI Taxonomy" id="1232426"/>
    <lineage>
        <taxon>Bacteria</taxon>
        <taxon>Bacillati</taxon>
        <taxon>Actinomycetota</taxon>
        <taxon>Coriobacteriia</taxon>
        <taxon>Coriobacteriales</taxon>
        <taxon>Coriobacteriaceae</taxon>
        <taxon>Enorma</taxon>
    </lineage>
</organism>
<protein>
    <submittedName>
        <fullName evidence="8">PTS lactose/cellobiose transporter subunit IIA</fullName>
    </submittedName>
</protein>
<comment type="cofactor">
    <cofactor evidence="6">
        <name>Mg(2+)</name>
        <dbReference type="ChEBI" id="CHEBI:18420"/>
    </cofactor>
    <text evidence="6">Binds 1 Mg(2+) ion per trimer.</text>
</comment>
<accession>A0A1Y3XT74</accession>
<evidence type="ECO:0000313" key="9">
    <source>
        <dbReference type="Proteomes" id="UP000195781"/>
    </source>
</evidence>
<evidence type="ECO:0000313" key="8">
    <source>
        <dbReference type="EMBL" id="OUN88713.1"/>
    </source>
</evidence>
<sequence length="111" mass="12179">MEEDALTGCEAISFGLIAVAGQARSLAFEALAAAREHDFVRADELLEQSRTAGLEAHEQQTKLLVKEANGDHTPVDVMLVHAQDHLMTAMLAQELIEELVYLHKEKVDRAG</sequence>
<feature type="modified residue" description="Phosphohistidine; by HPr" evidence="7">
    <location>
        <position position="81"/>
    </location>
</feature>
<keyword evidence="3" id="KW-0808">Transferase</keyword>
<dbReference type="RefSeq" id="WP_019239330.1">
    <property type="nucleotide sequence ID" value="NZ_CABKRW010000069.1"/>
</dbReference>
<dbReference type="PANTHER" id="PTHR34382">
    <property type="entry name" value="PTS SYSTEM N,N'-DIACETYLCHITOBIOSE-SPECIFIC EIIA COMPONENT"/>
    <property type="match status" value="1"/>
</dbReference>
<evidence type="ECO:0000256" key="5">
    <source>
        <dbReference type="PIRSR" id="PIRSR000699-1"/>
    </source>
</evidence>
<proteinExistence type="predicted"/>
<evidence type="ECO:0000256" key="3">
    <source>
        <dbReference type="ARBA" id="ARBA00022679"/>
    </source>
</evidence>
<dbReference type="PIRSF" id="PIRSF000699">
    <property type="entry name" value="PTS_IILac_III"/>
    <property type="match status" value="1"/>
</dbReference>
<dbReference type="InterPro" id="IPR036542">
    <property type="entry name" value="PTS_IIA_lac/cel_sf"/>
</dbReference>
<dbReference type="EMBL" id="NFIE01000009">
    <property type="protein sequence ID" value="OUN88713.1"/>
    <property type="molecule type" value="Genomic_DNA"/>
</dbReference>
<evidence type="ECO:0000256" key="7">
    <source>
        <dbReference type="PROSITE-ProRule" id="PRU00418"/>
    </source>
</evidence>
<dbReference type="Proteomes" id="UP000195781">
    <property type="component" value="Unassembled WGS sequence"/>
</dbReference>
<dbReference type="Gene3D" id="1.20.58.80">
    <property type="entry name" value="Phosphotransferase system, lactose/cellobiose-type IIA subunit"/>
    <property type="match status" value="1"/>
</dbReference>
<keyword evidence="6" id="KW-0479">Metal-binding</keyword>
<feature type="binding site" evidence="6">
    <location>
        <position position="84"/>
    </location>
    <ligand>
        <name>Mg(2+)</name>
        <dbReference type="ChEBI" id="CHEBI:18420"/>
        <note>ligand shared between all trimeric partners</note>
    </ligand>
</feature>
<evidence type="ECO:0000256" key="2">
    <source>
        <dbReference type="ARBA" id="ARBA00022597"/>
    </source>
</evidence>
<keyword evidence="2" id="KW-0762">Sugar transport</keyword>
<evidence type="ECO:0000256" key="4">
    <source>
        <dbReference type="ARBA" id="ARBA00022683"/>
    </source>
</evidence>
<keyword evidence="4" id="KW-0598">Phosphotransferase system</keyword>
<evidence type="ECO:0000256" key="6">
    <source>
        <dbReference type="PIRSR" id="PIRSR000699-2"/>
    </source>
</evidence>
<dbReference type="InterPro" id="IPR003188">
    <property type="entry name" value="PTS_IIA_lac/cel"/>
</dbReference>
<reference evidence="9" key="1">
    <citation type="submission" date="2017-04" db="EMBL/GenBank/DDBJ databases">
        <title>Function of individual gut microbiota members based on whole genome sequencing of pure cultures obtained from chicken caecum.</title>
        <authorList>
            <person name="Medvecky M."/>
            <person name="Cejkova D."/>
            <person name="Polansky O."/>
            <person name="Karasova D."/>
            <person name="Kubasova T."/>
            <person name="Cizek A."/>
            <person name="Rychlik I."/>
        </authorList>
    </citation>
    <scope>NUCLEOTIDE SEQUENCE [LARGE SCALE GENOMIC DNA]</scope>
    <source>
        <strain evidence="9">An5</strain>
    </source>
</reference>
<feature type="active site" description="Tele-phosphohistidine intermediate" evidence="5">
    <location>
        <position position="81"/>
    </location>
</feature>
<gene>
    <name evidence="8" type="ORF">B5G02_04835</name>
</gene>
<evidence type="ECO:0000256" key="1">
    <source>
        <dbReference type="ARBA" id="ARBA00022448"/>
    </source>
</evidence>
<dbReference type="GO" id="GO:0046872">
    <property type="term" value="F:metal ion binding"/>
    <property type="evidence" value="ECO:0007669"/>
    <property type="project" value="UniProtKB-KW"/>
</dbReference>
<dbReference type="GO" id="GO:0009401">
    <property type="term" value="P:phosphoenolpyruvate-dependent sugar phosphotransferase system"/>
    <property type="evidence" value="ECO:0007669"/>
    <property type="project" value="UniProtKB-KW"/>
</dbReference>
<keyword evidence="6" id="KW-0460">Magnesium</keyword>
<dbReference type="OrthoDB" id="350602at2"/>
<dbReference type="PROSITE" id="PS51095">
    <property type="entry name" value="PTS_EIIA_TYPE_3"/>
    <property type="match status" value="1"/>
</dbReference>
<dbReference type="PANTHER" id="PTHR34382:SF7">
    <property type="entry name" value="PTS SYSTEM N,N'-DIACETYLCHITOBIOSE-SPECIFIC EIIA COMPONENT"/>
    <property type="match status" value="1"/>
</dbReference>
<keyword evidence="1" id="KW-0813">Transport</keyword>
<name>A0A1Y3XT74_9ACTN</name>
<dbReference type="SUPFAM" id="SSF46973">
    <property type="entry name" value="Enzyme IIa from lactose specific PTS, IIa-lac"/>
    <property type="match status" value="1"/>
</dbReference>
<dbReference type="GO" id="GO:0016740">
    <property type="term" value="F:transferase activity"/>
    <property type="evidence" value="ECO:0007669"/>
    <property type="project" value="UniProtKB-KW"/>
</dbReference>
<dbReference type="AlphaFoldDB" id="A0A1Y3XT74"/>
<dbReference type="CDD" id="cd00215">
    <property type="entry name" value="PTS_IIA_lac"/>
    <property type="match status" value="1"/>
</dbReference>
<dbReference type="Pfam" id="PF02255">
    <property type="entry name" value="PTS_IIA"/>
    <property type="match status" value="1"/>
</dbReference>
<keyword evidence="9" id="KW-1185">Reference proteome</keyword>